<evidence type="ECO:0000313" key="2">
    <source>
        <dbReference type="Proteomes" id="UP000028643"/>
    </source>
</evidence>
<dbReference type="EMBL" id="JPQT01000122">
    <property type="protein sequence ID" value="KFE48470.1"/>
    <property type="molecule type" value="Genomic_DNA"/>
</dbReference>
<reference evidence="1 2" key="1">
    <citation type="submission" date="2014-07" db="EMBL/GenBank/DDBJ databases">
        <title>Draft Genome Sequences of Environmental Pseudomonas syringae strains.</title>
        <authorList>
            <person name="Baltrus D.A."/>
            <person name="Berge O."/>
            <person name="Morris C."/>
        </authorList>
    </citation>
    <scope>NUCLEOTIDE SEQUENCE [LARGE SCALE GENOMIC DNA]</scope>
    <source>
        <strain evidence="1 2">CEB003</strain>
    </source>
</reference>
<dbReference type="PATRIC" id="fig|317.174.peg.4412"/>
<dbReference type="Proteomes" id="UP000028643">
    <property type="component" value="Unassembled WGS sequence"/>
</dbReference>
<organism evidence="1 2">
    <name type="scientific">Pseudomonas syringae</name>
    <dbReference type="NCBI Taxonomy" id="317"/>
    <lineage>
        <taxon>Bacteria</taxon>
        <taxon>Pseudomonadati</taxon>
        <taxon>Pseudomonadota</taxon>
        <taxon>Gammaproteobacteria</taxon>
        <taxon>Pseudomonadales</taxon>
        <taxon>Pseudomonadaceae</taxon>
        <taxon>Pseudomonas</taxon>
    </lineage>
</organism>
<dbReference type="AlphaFoldDB" id="A0A085UZ57"/>
<name>A0A085UZ57_PSESX</name>
<evidence type="ECO:0000313" key="1">
    <source>
        <dbReference type="EMBL" id="KFE48470.1"/>
    </source>
</evidence>
<sequence length="64" mass="7109">MKDIQKDLQTTANDLESISLNLAGHAVFLQHSIHARDAADVSQQVIKLQDTVDDLRTVADRIKP</sequence>
<accession>A0A085UZ57</accession>
<comment type="caution">
    <text evidence="1">The sequence shown here is derived from an EMBL/GenBank/DDBJ whole genome shotgun (WGS) entry which is preliminary data.</text>
</comment>
<dbReference type="RefSeq" id="WP_020289800.1">
    <property type="nucleotide sequence ID" value="NZ_JPQT01000122.1"/>
</dbReference>
<protein>
    <submittedName>
        <fullName evidence="1">Uncharacterized protein</fullName>
    </submittedName>
</protein>
<gene>
    <name evidence="1" type="ORF">IV02_21605</name>
</gene>
<proteinExistence type="predicted"/>